<name>A0A1E5R849_9ASCO</name>
<evidence type="ECO:0000313" key="2">
    <source>
        <dbReference type="Proteomes" id="UP000095728"/>
    </source>
</evidence>
<keyword evidence="2" id="KW-1185">Reference proteome</keyword>
<dbReference type="OrthoDB" id="3970692at2759"/>
<dbReference type="InParanoid" id="A0A1E5R849"/>
<gene>
    <name evidence="1" type="ORF">AWRI3579_g3452</name>
</gene>
<keyword evidence="1" id="KW-0687">Ribonucleoprotein</keyword>
<dbReference type="GO" id="GO:0005840">
    <property type="term" value="C:ribosome"/>
    <property type="evidence" value="ECO:0007669"/>
    <property type="project" value="UniProtKB-KW"/>
</dbReference>
<dbReference type="STRING" id="56408.A0A1E5R849"/>
<dbReference type="EMBL" id="LPNM01000009">
    <property type="protein sequence ID" value="OEJ83085.1"/>
    <property type="molecule type" value="Genomic_DNA"/>
</dbReference>
<comment type="caution">
    <text evidence="1">The sequence shown here is derived from an EMBL/GenBank/DDBJ whole genome shotgun (WGS) entry which is preliminary data.</text>
</comment>
<evidence type="ECO:0000313" key="1">
    <source>
        <dbReference type="EMBL" id="OEJ83085.1"/>
    </source>
</evidence>
<protein>
    <submittedName>
        <fullName evidence="1">54S ribosomal protein L40, mitochondrial</fullName>
    </submittedName>
</protein>
<accession>A0A1E5R849</accession>
<proteinExistence type="predicted"/>
<dbReference type="Proteomes" id="UP000095728">
    <property type="component" value="Unassembled WGS sequence"/>
</dbReference>
<reference evidence="2" key="1">
    <citation type="journal article" date="2016" name="Genome Announc.">
        <title>Genome sequences of three species of Hanseniaspora isolated from spontaneous wine fermentations.</title>
        <authorList>
            <person name="Sternes P.R."/>
            <person name="Lee D."/>
            <person name="Kutyna D.R."/>
            <person name="Borneman A.R."/>
        </authorList>
    </citation>
    <scope>NUCLEOTIDE SEQUENCE [LARGE SCALE GENOMIC DNA]</scope>
    <source>
        <strain evidence="2">AWRI3579</strain>
    </source>
</reference>
<sequence>MQVSQILKNQASQVTKQAKLNRFLSEKKMLQGLPTFIRPQLDSVPEDQQFKTELQWKYLPGDKVVYLDKGSKYHGNFCTVTKQNQQSNGFQLDHNGPMKQTPTPKSIWAEGQSSYIVPTPQLVTQKQIKLVVEIKDKITNELKKVVVDDVEFKGTYFDERYHKRMPVRFARGEKIVIPWPKPDLPEQEDVLGTNAENVRTQTFWPTSLVQSPIPVAALSDIRNHNSPQQFVKKQITPAVLRKLTPPKMPKTDVQKARIQERNVLHQQEKARKATLTNEEKEKIGEKIYQHLSKNITD</sequence>
<dbReference type="FunCoup" id="A0A1E5R849">
    <property type="interactions" value="175"/>
</dbReference>
<keyword evidence="1" id="KW-0689">Ribosomal protein</keyword>
<dbReference type="AlphaFoldDB" id="A0A1E5R849"/>
<organism evidence="1 2">
    <name type="scientific">Hanseniaspora osmophila</name>
    <dbReference type="NCBI Taxonomy" id="56408"/>
    <lineage>
        <taxon>Eukaryota</taxon>
        <taxon>Fungi</taxon>
        <taxon>Dikarya</taxon>
        <taxon>Ascomycota</taxon>
        <taxon>Saccharomycotina</taxon>
        <taxon>Saccharomycetes</taxon>
        <taxon>Saccharomycodales</taxon>
        <taxon>Saccharomycodaceae</taxon>
        <taxon>Hanseniaspora</taxon>
    </lineage>
</organism>
<dbReference type="Pfam" id="PF22682">
    <property type="entry name" value="Ribosomal_uL24m-like"/>
    <property type="match status" value="1"/>
</dbReference>